<dbReference type="Pfam" id="PF03437">
    <property type="entry name" value="BtpA"/>
    <property type="match status" value="1"/>
</dbReference>
<dbReference type="InterPro" id="IPR011060">
    <property type="entry name" value="RibuloseP-bd_barrel"/>
</dbReference>
<protein>
    <submittedName>
        <fullName evidence="3">BtpA/SgcQ family protein</fullName>
    </submittedName>
</protein>
<evidence type="ECO:0000256" key="1">
    <source>
        <dbReference type="ARBA" id="ARBA00006007"/>
    </source>
</evidence>
<reference evidence="2" key="1">
    <citation type="journal article" date="2013" name="Genetics">
        <title>The draft genome and transcriptome of Panagrellus redivivus are shaped by the harsh demands of a free-living lifestyle.</title>
        <authorList>
            <person name="Srinivasan J."/>
            <person name="Dillman A.R."/>
            <person name="Macchietto M.G."/>
            <person name="Heikkinen L."/>
            <person name="Lakso M."/>
            <person name="Fracchia K.M."/>
            <person name="Antoshechkin I."/>
            <person name="Mortazavi A."/>
            <person name="Wong G."/>
            <person name="Sternberg P.W."/>
        </authorList>
    </citation>
    <scope>NUCLEOTIDE SEQUENCE [LARGE SCALE GENOMIC DNA]</scope>
    <source>
        <strain evidence="2">MT8872</strain>
    </source>
</reference>
<dbReference type="Proteomes" id="UP000492821">
    <property type="component" value="Unassembled WGS sequence"/>
</dbReference>
<reference evidence="3" key="2">
    <citation type="submission" date="2020-10" db="UniProtKB">
        <authorList>
            <consortium name="WormBaseParasite"/>
        </authorList>
    </citation>
    <scope>IDENTIFICATION</scope>
</reference>
<dbReference type="PIRSF" id="PIRSF005956">
    <property type="entry name" value="BtpA"/>
    <property type="match status" value="1"/>
</dbReference>
<dbReference type="InterPro" id="IPR005137">
    <property type="entry name" value="BtpA"/>
</dbReference>
<dbReference type="NCBIfam" id="TIGR00259">
    <property type="entry name" value="thylakoid_BtpA"/>
    <property type="match status" value="1"/>
</dbReference>
<proteinExistence type="inferred from homology"/>
<accession>A0A7E4V0T5</accession>
<evidence type="ECO:0000313" key="2">
    <source>
        <dbReference type="Proteomes" id="UP000492821"/>
    </source>
</evidence>
<comment type="similarity">
    <text evidence="1">Belongs to the BtpA family.</text>
</comment>
<dbReference type="WBParaSite" id="Pan_g15190.t1">
    <property type="protein sequence ID" value="Pan_g15190.t1"/>
    <property type="gene ID" value="Pan_g15190"/>
</dbReference>
<keyword evidence="2" id="KW-1185">Reference proteome</keyword>
<name>A0A7E4V0T5_PANRE</name>
<sequence length="275" mass="29330">MSFLKALLATRHVTFGMIHVPALPGTPLASLSLTQIEEVVRHEAEIYRKTGVNGIILENMHDLPYTLGKNIGPEIVASMTRVSIAAKSTFLSDSPVKPKLLGIQILAGANEQAIAVAHAAGLDFIRAESFVFSHVADEGWMDGCAGPLLRYRKQIGAEKVAILTDIKKKHSSHAVTSDVGIGETAHAAEFFLADGVIVTGFATGDAASPKDIELVKSHSSLPVFVGSGVTAANVHQFSSAKGFIVGSHFKVDGRWQAPVDPERVAKFVARVRSMK</sequence>
<dbReference type="AlphaFoldDB" id="A0A7E4V0T5"/>
<dbReference type="PANTHER" id="PTHR21381">
    <property type="entry name" value="ZGC:162297"/>
    <property type="match status" value="1"/>
</dbReference>
<evidence type="ECO:0000313" key="3">
    <source>
        <dbReference type="WBParaSite" id="Pan_g15190.t1"/>
    </source>
</evidence>
<organism evidence="2 3">
    <name type="scientific">Panagrellus redivivus</name>
    <name type="common">Microworm</name>
    <dbReference type="NCBI Taxonomy" id="6233"/>
    <lineage>
        <taxon>Eukaryota</taxon>
        <taxon>Metazoa</taxon>
        <taxon>Ecdysozoa</taxon>
        <taxon>Nematoda</taxon>
        <taxon>Chromadorea</taxon>
        <taxon>Rhabditida</taxon>
        <taxon>Tylenchina</taxon>
        <taxon>Panagrolaimomorpha</taxon>
        <taxon>Panagrolaimoidea</taxon>
        <taxon>Panagrolaimidae</taxon>
        <taxon>Panagrellus</taxon>
    </lineage>
</organism>
<dbReference type="SUPFAM" id="SSF51366">
    <property type="entry name" value="Ribulose-phoshate binding barrel"/>
    <property type="match status" value="1"/>
</dbReference>
<dbReference type="PANTHER" id="PTHR21381:SF3">
    <property type="entry name" value="SGC REGION PROTEIN SGCQ-RELATED"/>
    <property type="match status" value="1"/>
</dbReference>